<organism evidence="1 2">
    <name type="scientific">Adhaeretor mobilis</name>
    <dbReference type="NCBI Taxonomy" id="1930276"/>
    <lineage>
        <taxon>Bacteria</taxon>
        <taxon>Pseudomonadati</taxon>
        <taxon>Planctomycetota</taxon>
        <taxon>Planctomycetia</taxon>
        <taxon>Pirellulales</taxon>
        <taxon>Lacipirellulaceae</taxon>
        <taxon>Adhaeretor</taxon>
    </lineage>
</organism>
<evidence type="ECO:0000313" key="1">
    <source>
        <dbReference type="EMBL" id="QDT00008.1"/>
    </source>
</evidence>
<protein>
    <submittedName>
        <fullName evidence="1">Uncharacterized protein</fullName>
    </submittedName>
</protein>
<dbReference type="KEGG" id="amob:HG15A2_33430"/>
<accession>A0A517MYW5</accession>
<dbReference type="AlphaFoldDB" id="A0A517MYW5"/>
<evidence type="ECO:0000313" key="2">
    <source>
        <dbReference type="Proteomes" id="UP000319852"/>
    </source>
</evidence>
<dbReference type="EMBL" id="CP036263">
    <property type="protein sequence ID" value="QDT00008.1"/>
    <property type="molecule type" value="Genomic_DNA"/>
</dbReference>
<keyword evidence="2" id="KW-1185">Reference proteome</keyword>
<proteinExistence type="predicted"/>
<reference evidence="1 2" key="1">
    <citation type="submission" date="2019-02" db="EMBL/GenBank/DDBJ databases">
        <title>Deep-cultivation of Planctomycetes and their phenomic and genomic characterization uncovers novel biology.</title>
        <authorList>
            <person name="Wiegand S."/>
            <person name="Jogler M."/>
            <person name="Boedeker C."/>
            <person name="Pinto D."/>
            <person name="Vollmers J."/>
            <person name="Rivas-Marin E."/>
            <person name="Kohn T."/>
            <person name="Peeters S.H."/>
            <person name="Heuer A."/>
            <person name="Rast P."/>
            <person name="Oberbeckmann S."/>
            <person name="Bunk B."/>
            <person name="Jeske O."/>
            <person name="Meyerdierks A."/>
            <person name="Storesund J.E."/>
            <person name="Kallscheuer N."/>
            <person name="Luecker S."/>
            <person name="Lage O.M."/>
            <person name="Pohl T."/>
            <person name="Merkel B.J."/>
            <person name="Hornburger P."/>
            <person name="Mueller R.-W."/>
            <person name="Bruemmer F."/>
            <person name="Labrenz M."/>
            <person name="Spormann A.M."/>
            <person name="Op den Camp H."/>
            <person name="Overmann J."/>
            <person name="Amann R."/>
            <person name="Jetten M.S.M."/>
            <person name="Mascher T."/>
            <person name="Medema M.H."/>
            <person name="Devos D.P."/>
            <person name="Kaster A.-K."/>
            <person name="Ovreas L."/>
            <person name="Rohde M."/>
            <person name="Galperin M.Y."/>
            <person name="Jogler C."/>
        </authorList>
    </citation>
    <scope>NUCLEOTIDE SEQUENCE [LARGE SCALE GENOMIC DNA]</scope>
    <source>
        <strain evidence="1 2">HG15A2</strain>
    </source>
</reference>
<sequence length="68" mass="7824">MSPREGLRMQDSAVLEIVECMRITAIHLTQAKYFAYLPKTSAYVDGTYSRHWVSSRCADERREINLAS</sequence>
<name>A0A517MYW5_9BACT</name>
<dbReference type="Proteomes" id="UP000319852">
    <property type="component" value="Chromosome"/>
</dbReference>
<gene>
    <name evidence="1" type="ORF">HG15A2_33430</name>
</gene>